<comment type="caution">
    <text evidence="9">The sequence shown here is derived from an EMBL/GenBank/DDBJ whole genome shotgun (WGS) entry which is preliminary data.</text>
</comment>
<dbReference type="GO" id="GO:0055085">
    <property type="term" value="P:transmembrane transport"/>
    <property type="evidence" value="ECO:0007669"/>
    <property type="project" value="InterPro"/>
</dbReference>
<dbReference type="GO" id="GO:0005886">
    <property type="term" value="C:plasma membrane"/>
    <property type="evidence" value="ECO:0007669"/>
    <property type="project" value="UniProtKB-SubCell"/>
</dbReference>
<dbReference type="Gene3D" id="1.10.3720.10">
    <property type="entry name" value="MetI-like"/>
    <property type="match status" value="1"/>
</dbReference>
<evidence type="ECO:0000256" key="4">
    <source>
        <dbReference type="ARBA" id="ARBA00022692"/>
    </source>
</evidence>
<dbReference type="PANTHER" id="PTHR30151">
    <property type="entry name" value="ALKANE SULFONATE ABC TRANSPORTER-RELATED, MEMBRANE SUBUNIT"/>
    <property type="match status" value="1"/>
</dbReference>
<sequence length="255" mass="28525">MKLKKILVSLIFFIAVWEAIGRSNAYPAYLFPPFSRVVSSFMDPEYLYIVLDNLWLTLVRATLGFVIGTITGILLGLFFVGLRLSDYVQPIATIFFVIPSVAWIPLLILWVGLDSFKLPITAAFMCSFPPILYGMINASRTIDQDQVEVAFTLGASPWEVLRRIVLPVSLLKLFPIIKTEIIMVWKTTIVVEMVALSSGLGHLLLMYSLVIDVRHVLSTIMVFSLVMIAIIELVDSLEKKVVTNWLGEHGGKGFA</sequence>
<protein>
    <submittedName>
        <fullName evidence="9">ABC transporter permease subunit</fullName>
    </submittedName>
</protein>
<feature type="transmembrane region" description="Helical" evidence="7">
    <location>
        <begin position="189"/>
        <end position="210"/>
    </location>
</feature>
<feature type="transmembrane region" description="Helical" evidence="7">
    <location>
        <begin position="91"/>
        <end position="112"/>
    </location>
</feature>
<evidence type="ECO:0000313" key="9">
    <source>
        <dbReference type="EMBL" id="HDS10879.1"/>
    </source>
</evidence>
<proteinExistence type="inferred from homology"/>
<comment type="similarity">
    <text evidence="7">Belongs to the binding-protein-dependent transport system permease family.</text>
</comment>
<evidence type="ECO:0000256" key="5">
    <source>
        <dbReference type="ARBA" id="ARBA00022989"/>
    </source>
</evidence>
<evidence type="ECO:0000256" key="7">
    <source>
        <dbReference type="RuleBase" id="RU363032"/>
    </source>
</evidence>
<feature type="transmembrane region" description="Helical" evidence="7">
    <location>
        <begin position="216"/>
        <end position="234"/>
    </location>
</feature>
<keyword evidence="3" id="KW-1003">Cell membrane</keyword>
<dbReference type="InterPro" id="IPR035906">
    <property type="entry name" value="MetI-like_sf"/>
</dbReference>
<feature type="transmembrane region" description="Helical" evidence="7">
    <location>
        <begin position="54"/>
        <end position="79"/>
    </location>
</feature>
<dbReference type="Pfam" id="PF00528">
    <property type="entry name" value="BPD_transp_1"/>
    <property type="match status" value="1"/>
</dbReference>
<evidence type="ECO:0000259" key="8">
    <source>
        <dbReference type="PROSITE" id="PS50928"/>
    </source>
</evidence>
<gene>
    <name evidence="9" type="ORF">ENO04_04620</name>
</gene>
<comment type="subcellular location">
    <subcellularLocation>
        <location evidence="1 7">Cell membrane</location>
        <topology evidence="1 7">Multi-pass membrane protein</topology>
    </subcellularLocation>
</comment>
<keyword evidence="4 7" id="KW-0812">Transmembrane</keyword>
<keyword evidence="5 7" id="KW-1133">Transmembrane helix</keyword>
<keyword evidence="6 7" id="KW-0472">Membrane</keyword>
<dbReference type="PROSITE" id="PS50928">
    <property type="entry name" value="ABC_TM1"/>
    <property type="match status" value="1"/>
</dbReference>
<accession>A0A7C1E1Z3</accession>
<evidence type="ECO:0000256" key="6">
    <source>
        <dbReference type="ARBA" id="ARBA00023136"/>
    </source>
</evidence>
<evidence type="ECO:0000256" key="3">
    <source>
        <dbReference type="ARBA" id="ARBA00022475"/>
    </source>
</evidence>
<evidence type="ECO:0000256" key="2">
    <source>
        <dbReference type="ARBA" id="ARBA00022448"/>
    </source>
</evidence>
<dbReference type="AlphaFoldDB" id="A0A7C1E1Z3"/>
<dbReference type="CDD" id="cd06261">
    <property type="entry name" value="TM_PBP2"/>
    <property type="match status" value="1"/>
</dbReference>
<reference evidence="9" key="1">
    <citation type="journal article" date="2020" name="mSystems">
        <title>Genome- and Community-Level Interaction Insights into Carbon Utilization and Element Cycling Functions of Hydrothermarchaeota in Hydrothermal Sediment.</title>
        <authorList>
            <person name="Zhou Z."/>
            <person name="Liu Y."/>
            <person name="Xu W."/>
            <person name="Pan J."/>
            <person name="Luo Z.H."/>
            <person name="Li M."/>
        </authorList>
    </citation>
    <scope>NUCLEOTIDE SEQUENCE [LARGE SCALE GENOMIC DNA]</scope>
    <source>
        <strain evidence="9">SpSt-123</strain>
    </source>
</reference>
<evidence type="ECO:0000256" key="1">
    <source>
        <dbReference type="ARBA" id="ARBA00004651"/>
    </source>
</evidence>
<name>A0A7C1E1Z3_9CREN</name>
<keyword evidence="2 7" id="KW-0813">Transport</keyword>
<feature type="transmembrane region" description="Helical" evidence="7">
    <location>
        <begin position="118"/>
        <end position="136"/>
    </location>
</feature>
<dbReference type="SUPFAM" id="SSF161098">
    <property type="entry name" value="MetI-like"/>
    <property type="match status" value="1"/>
</dbReference>
<organism evidence="9">
    <name type="scientific">Fervidicoccus fontis</name>
    <dbReference type="NCBI Taxonomy" id="683846"/>
    <lineage>
        <taxon>Archaea</taxon>
        <taxon>Thermoproteota</taxon>
        <taxon>Thermoprotei</taxon>
        <taxon>Fervidicoccales</taxon>
        <taxon>Fervidicoccaceae</taxon>
        <taxon>Fervidicoccus</taxon>
    </lineage>
</organism>
<dbReference type="PANTHER" id="PTHR30151:SF0">
    <property type="entry name" value="ABC TRANSPORTER PERMEASE PROTEIN MJ0413-RELATED"/>
    <property type="match status" value="1"/>
</dbReference>
<feature type="domain" description="ABC transmembrane type-1" evidence="8">
    <location>
        <begin position="54"/>
        <end position="238"/>
    </location>
</feature>
<dbReference type="EMBL" id="DSDY01000142">
    <property type="protein sequence ID" value="HDS10879.1"/>
    <property type="molecule type" value="Genomic_DNA"/>
</dbReference>
<dbReference type="InterPro" id="IPR000515">
    <property type="entry name" value="MetI-like"/>
</dbReference>